<evidence type="ECO:0000313" key="10">
    <source>
        <dbReference type="EMBL" id="TPX61676.1"/>
    </source>
</evidence>
<keyword evidence="7" id="KW-0496">Mitochondrion</keyword>
<dbReference type="EMBL" id="QEAQ01000006">
    <property type="protein sequence ID" value="TPX61676.1"/>
    <property type="molecule type" value="Genomic_DNA"/>
</dbReference>
<dbReference type="InterPro" id="IPR036544">
    <property type="entry name" value="QCR7_sf"/>
</dbReference>
<evidence type="ECO:0000256" key="4">
    <source>
        <dbReference type="ARBA" id="ARBA00022660"/>
    </source>
</evidence>
<dbReference type="GO" id="GO:0045275">
    <property type="term" value="C:respiratory chain complex III"/>
    <property type="evidence" value="ECO:0007669"/>
    <property type="project" value="InterPro"/>
</dbReference>
<keyword evidence="8" id="KW-0472">Membrane</keyword>
<evidence type="ECO:0000256" key="1">
    <source>
        <dbReference type="ARBA" id="ARBA00004443"/>
    </source>
</evidence>
<evidence type="ECO:0000256" key="6">
    <source>
        <dbReference type="ARBA" id="ARBA00022982"/>
    </source>
</evidence>
<keyword evidence="4" id="KW-0679">Respiratory chain</keyword>
<dbReference type="AlphaFoldDB" id="A0A507EEK0"/>
<keyword evidence="3" id="KW-0813">Transport</keyword>
<dbReference type="PANTHER" id="PTHR12022">
    <property type="entry name" value="UBIQUINOL-CYTOCHROME C REDUCTASE COMPLEX 14 KD PROTEIN"/>
    <property type="match status" value="1"/>
</dbReference>
<keyword evidence="6" id="KW-0249">Electron transport</keyword>
<dbReference type="InterPro" id="IPR003197">
    <property type="entry name" value="QCR7"/>
</dbReference>
<dbReference type="STRING" id="109895.A0A507EEK0"/>
<evidence type="ECO:0000256" key="3">
    <source>
        <dbReference type="ARBA" id="ARBA00022448"/>
    </source>
</evidence>
<evidence type="ECO:0000313" key="11">
    <source>
        <dbReference type="Proteomes" id="UP000318582"/>
    </source>
</evidence>
<accession>A0A507EEK0</accession>
<keyword evidence="5" id="KW-0999">Mitochondrion inner membrane</keyword>
<evidence type="ECO:0000256" key="7">
    <source>
        <dbReference type="ARBA" id="ARBA00023128"/>
    </source>
</evidence>
<evidence type="ECO:0000256" key="8">
    <source>
        <dbReference type="ARBA" id="ARBA00023136"/>
    </source>
</evidence>
<dbReference type="Proteomes" id="UP000318582">
    <property type="component" value="Unassembled WGS sequence"/>
</dbReference>
<proteinExistence type="inferred from homology"/>
<evidence type="ECO:0000256" key="5">
    <source>
        <dbReference type="ARBA" id="ARBA00022792"/>
    </source>
</evidence>
<sequence>MATALLHSLRSLRNSEAIKNLSEMHHNLMGYRKKGLRYDDLIPDEGELVQAALKRLPPKEHYDRVFRHRRAINLGGQQIELDAAEWTKPSEDVAYLSPLITQVENEIETKQNFDALTSIPAALLKRNNSTAV</sequence>
<evidence type="ECO:0000256" key="2">
    <source>
        <dbReference type="ARBA" id="ARBA00008554"/>
    </source>
</evidence>
<dbReference type="GO" id="GO:0005743">
    <property type="term" value="C:mitochondrial inner membrane"/>
    <property type="evidence" value="ECO:0007669"/>
    <property type="project" value="UniProtKB-SubCell"/>
</dbReference>
<reference evidence="10 11" key="1">
    <citation type="journal article" date="2019" name="Sci. Rep.">
        <title>Comparative genomics of chytrid fungi reveal insights into the obligate biotrophic and pathogenic lifestyle of Synchytrium endobioticum.</title>
        <authorList>
            <person name="van de Vossenberg B.T.L.H."/>
            <person name="Warris S."/>
            <person name="Nguyen H.D.T."/>
            <person name="van Gent-Pelzer M.P.E."/>
            <person name="Joly D.L."/>
            <person name="van de Geest H.C."/>
            <person name="Bonants P.J.M."/>
            <person name="Smith D.S."/>
            <person name="Levesque C.A."/>
            <person name="van der Lee T.A.J."/>
        </authorList>
    </citation>
    <scope>NUCLEOTIDE SEQUENCE [LARGE SCALE GENOMIC DNA]</scope>
    <source>
        <strain evidence="10 11">CBS 809.83</strain>
    </source>
</reference>
<comment type="subcellular location">
    <subcellularLocation>
        <location evidence="1">Mitochondrion inner membrane</location>
        <topology evidence="1">Peripheral membrane protein</topology>
        <orientation evidence="1">Matrix side</orientation>
    </subcellularLocation>
</comment>
<dbReference type="GO" id="GO:0006122">
    <property type="term" value="P:mitochondrial electron transport, ubiquinol to cytochrome c"/>
    <property type="evidence" value="ECO:0007669"/>
    <property type="project" value="InterPro"/>
</dbReference>
<comment type="similarity">
    <text evidence="2">Belongs to the UQCRB/QCR7 family.</text>
</comment>
<gene>
    <name evidence="10" type="ORF">PhCBS80983_g00893</name>
</gene>
<name>A0A507EEK0_9FUNG</name>
<keyword evidence="11" id="KW-1185">Reference proteome</keyword>
<dbReference type="Gene3D" id="1.10.1090.10">
    <property type="entry name" value="Cytochrome b-c1 complex subunit 7"/>
    <property type="match status" value="1"/>
</dbReference>
<dbReference type="PANTHER" id="PTHR12022:SF0">
    <property type="entry name" value="CYTOCHROME B-C1 COMPLEX SUBUNIT 7"/>
    <property type="match status" value="1"/>
</dbReference>
<evidence type="ECO:0000256" key="9">
    <source>
        <dbReference type="ARBA" id="ARBA00031684"/>
    </source>
</evidence>
<dbReference type="FunFam" id="1.10.1090.10:FF:000001">
    <property type="entry name" value="Cytochrome b-c1 complex subunit 7"/>
    <property type="match status" value="1"/>
</dbReference>
<organism evidence="10 11">
    <name type="scientific">Powellomyces hirtus</name>
    <dbReference type="NCBI Taxonomy" id="109895"/>
    <lineage>
        <taxon>Eukaryota</taxon>
        <taxon>Fungi</taxon>
        <taxon>Fungi incertae sedis</taxon>
        <taxon>Chytridiomycota</taxon>
        <taxon>Chytridiomycota incertae sedis</taxon>
        <taxon>Chytridiomycetes</taxon>
        <taxon>Spizellomycetales</taxon>
        <taxon>Powellomycetaceae</taxon>
        <taxon>Powellomyces</taxon>
    </lineage>
</organism>
<comment type="caution">
    <text evidence="10">The sequence shown here is derived from an EMBL/GenBank/DDBJ whole genome shotgun (WGS) entry which is preliminary data.</text>
</comment>
<dbReference type="SUPFAM" id="SSF81524">
    <property type="entry name" value="14 kDa protein of cytochrome bc1 complex (Ubiquinol-cytochrome c reductase)"/>
    <property type="match status" value="1"/>
</dbReference>
<protein>
    <recommendedName>
        <fullName evidence="9">Complex III subunit 7</fullName>
    </recommendedName>
</protein>
<dbReference type="Pfam" id="PF02271">
    <property type="entry name" value="UCR_14kD"/>
    <property type="match status" value="1"/>
</dbReference>